<comment type="caution">
    <text evidence="7">The sequence shown here is derived from an EMBL/GenBank/DDBJ whole genome shotgun (WGS) entry which is preliminary data.</text>
</comment>
<dbReference type="PANTHER" id="PTHR23291:SF50">
    <property type="entry name" value="PROTEIN LIFEGUARD 4"/>
    <property type="match status" value="1"/>
</dbReference>
<dbReference type="PANTHER" id="PTHR23291">
    <property type="entry name" value="BAX INHIBITOR-RELATED"/>
    <property type="match status" value="1"/>
</dbReference>
<dbReference type="eggNOG" id="COG0670">
    <property type="taxonomic scope" value="Bacteria"/>
</dbReference>
<gene>
    <name evidence="7" type="ORF">IO89_12135</name>
</gene>
<feature type="transmembrane region" description="Helical" evidence="6">
    <location>
        <begin position="23"/>
        <end position="44"/>
    </location>
</feature>
<comment type="similarity">
    <text evidence="2 6">Belongs to the BI1 family.</text>
</comment>
<feature type="transmembrane region" description="Helical" evidence="6">
    <location>
        <begin position="200"/>
        <end position="219"/>
    </location>
</feature>
<evidence type="ECO:0000256" key="3">
    <source>
        <dbReference type="ARBA" id="ARBA00022692"/>
    </source>
</evidence>
<name>A0A085BES5_9FLAO</name>
<dbReference type="InterPro" id="IPR006214">
    <property type="entry name" value="Bax_inhibitor_1-related"/>
</dbReference>
<feature type="transmembrane region" description="Helical" evidence="6">
    <location>
        <begin position="170"/>
        <end position="188"/>
    </location>
</feature>
<comment type="subcellular location">
    <subcellularLocation>
        <location evidence="1">Membrane</location>
        <topology evidence="1">Multi-pass membrane protein</topology>
    </subcellularLocation>
</comment>
<dbReference type="Pfam" id="PF01027">
    <property type="entry name" value="Bax1-I"/>
    <property type="match status" value="1"/>
</dbReference>
<organism evidence="7 8">
    <name type="scientific">Epilithonimonas lactis</name>
    <dbReference type="NCBI Taxonomy" id="421072"/>
    <lineage>
        <taxon>Bacteria</taxon>
        <taxon>Pseudomonadati</taxon>
        <taxon>Bacteroidota</taxon>
        <taxon>Flavobacteriia</taxon>
        <taxon>Flavobacteriales</taxon>
        <taxon>Weeksellaceae</taxon>
        <taxon>Chryseobacterium group</taxon>
        <taxon>Epilithonimonas</taxon>
    </lineage>
</organism>
<keyword evidence="8" id="KW-1185">Reference proteome</keyword>
<evidence type="ECO:0000256" key="4">
    <source>
        <dbReference type="ARBA" id="ARBA00022989"/>
    </source>
</evidence>
<evidence type="ECO:0000256" key="5">
    <source>
        <dbReference type="ARBA" id="ARBA00023136"/>
    </source>
</evidence>
<dbReference type="STRING" id="421072.SAMN04488097_0310"/>
<dbReference type="OrthoDB" id="5177430at2"/>
<evidence type="ECO:0000256" key="2">
    <source>
        <dbReference type="ARBA" id="ARBA00010350"/>
    </source>
</evidence>
<dbReference type="Proteomes" id="UP000028623">
    <property type="component" value="Unassembled WGS sequence"/>
</dbReference>
<dbReference type="RefSeq" id="WP_034976651.1">
    <property type="nucleotide sequence ID" value="NZ_FOFI01000001.1"/>
</dbReference>
<evidence type="ECO:0000256" key="6">
    <source>
        <dbReference type="RuleBase" id="RU004379"/>
    </source>
</evidence>
<feature type="transmembrane region" description="Helical" evidence="6">
    <location>
        <begin position="86"/>
        <end position="108"/>
    </location>
</feature>
<dbReference type="EMBL" id="JPLY01000004">
    <property type="protein sequence ID" value="KFC20970.1"/>
    <property type="molecule type" value="Genomic_DNA"/>
</dbReference>
<sequence>MNDSLMVSEISEIERAEFYRKTYMHVAVAILAFGAVESILLKVVPMEMILSMVSGQYTWLLIIGVFWMVSMLATKLSFSVSKTTQYLGLGLFVLIQAVIFLPMLGIATLYAPEIITQAALVTAFMFAGLTAAVFLTNKDFSFLRNIIVIGGFVALGVIVVGAIFGFNLGLWFSLAMVALASASILYETYNIKNQYSKGQYVGAALQLFSSIMLLFWYILRIFLSRRD</sequence>
<dbReference type="GO" id="GO:0005886">
    <property type="term" value="C:plasma membrane"/>
    <property type="evidence" value="ECO:0007669"/>
    <property type="project" value="TreeGrafter"/>
</dbReference>
<feature type="transmembrane region" description="Helical" evidence="6">
    <location>
        <begin position="142"/>
        <end position="164"/>
    </location>
</feature>
<keyword evidence="5 6" id="KW-0472">Membrane</keyword>
<evidence type="ECO:0000313" key="8">
    <source>
        <dbReference type="Proteomes" id="UP000028623"/>
    </source>
</evidence>
<feature type="transmembrane region" description="Helical" evidence="6">
    <location>
        <begin position="114"/>
        <end position="135"/>
    </location>
</feature>
<dbReference type="AlphaFoldDB" id="A0A085BES5"/>
<keyword evidence="4 6" id="KW-1133">Transmembrane helix</keyword>
<keyword evidence="3 6" id="KW-0812">Transmembrane</keyword>
<evidence type="ECO:0000313" key="7">
    <source>
        <dbReference type="EMBL" id="KFC20970.1"/>
    </source>
</evidence>
<proteinExistence type="inferred from homology"/>
<feature type="transmembrane region" description="Helical" evidence="6">
    <location>
        <begin position="56"/>
        <end position="74"/>
    </location>
</feature>
<evidence type="ECO:0000256" key="1">
    <source>
        <dbReference type="ARBA" id="ARBA00004141"/>
    </source>
</evidence>
<reference evidence="7 8" key="1">
    <citation type="submission" date="2014-07" db="EMBL/GenBank/DDBJ databases">
        <title>Epilithonimonas lactis LMG 22401 Genome.</title>
        <authorList>
            <person name="Pipes S.E."/>
            <person name="Stropko S.J."/>
        </authorList>
    </citation>
    <scope>NUCLEOTIDE SEQUENCE [LARGE SCALE GENOMIC DNA]</scope>
    <source>
        <strain evidence="7 8">LMG 24401</strain>
    </source>
</reference>
<accession>A0A085BES5</accession>
<protein>
    <submittedName>
        <fullName evidence="7">Permease</fullName>
    </submittedName>
</protein>